<keyword evidence="2" id="KW-1185">Reference proteome</keyword>
<protein>
    <submittedName>
        <fullName evidence="1">5627_t:CDS:1</fullName>
    </submittedName>
</protein>
<evidence type="ECO:0000313" key="2">
    <source>
        <dbReference type="Proteomes" id="UP000789525"/>
    </source>
</evidence>
<name>A0ACA9M416_9GLOM</name>
<sequence length="81" mass="8956">MASQDVNLTTEDEATAQNPPPKKSKYKEKILKALKNPMTVMKLLLMIVLLIVGNAVLFMSLKLVSLRNEEETALGIEIGTQ</sequence>
<organism evidence="1 2">
    <name type="scientific">Acaulospora colombiana</name>
    <dbReference type="NCBI Taxonomy" id="27376"/>
    <lineage>
        <taxon>Eukaryota</taxon>
        <taxon>Fungi</taxon>
        <taxon>Fungi incertae sedis</taxon>
        <taxon>Mucoromycota</taxon>
        <taxon>Glomeromycotina</taxon>
        <taxon>Glomeromycetes</taxon>
        <taxon>Diversisporales</taxon>
        <taxon>Acaulosporaceae</taxon>
        <taxon>Acaulospora</taxon>
    </lineage>
</organism>
<dbReference type="EMBL" id="CAJVPT010010280">
    <property type="protein sequence ID" value="CAG8568832.1"/>
    <property type="molecule type" value="Genomic_DNA"/>
</dbReference>
<comment type="caution">
    <text evidence="1">The sequence shown here is derived from an EMBL/GenBank/DDBJ whole genome shotgun (WGS) entry which is preliminary data.</text>
</comment>
<gene>
    <name evidence="1" type="ORF">ACOLOM_LOCUS5521</name>
</gene>
<accession>A0ACA9M416</accession>
<proteinExistence type="predicted"/>
<reference evidence="1" key="1">
    <citation type="submission" date="2021-06" db="EMBL/GenBank/DDBJ databases">
        <authorList>
            <person name="Kallberg Y."/>
            <person name="Tangrot J."/>
            <person name="Rosling A."/>
        </authorList>
    </citation>
    <scope>NUCLEOTIDE SEQUENCE</scope>
    <source>
        <strain evidence="1">CL356</strain>
    </source>
</reference>
<feature type="non-terminal residue" evidence="1">
    <location>
        <position position="81"/>
    </location>
</feature>
<evidence type="ECO:0000313" key="1">
    <source>
        <dbReference type="EMBL" id="CAG8568832.1"/>
    </source>
</evidence>
<dbReference type="Proteomes" id="UP000789525">
    <property type="component" value="Unassembled WGS sequence"/>
</dbReference>